<evidence type="ECO:0000259" key="8">
    <source>
        <dbReference type="PROSITE" id="PS51384"/>
    </source>
</evidence>
<feature type="transmembrane region" description="Helical" evidence="7">
    <location>
        <begin position="90"/>
        <end position="108"/>
    </location>
</feature>
<dbReference type="Gene3D" id="3.40.50.80">
    <property type="entry name" value="Nucleotide-binding domain of ferredoxin-NADP reductase (FNR) module"/>
    <property type="match status" value="1"/>
</dbReference>
<feature type="transmembrane region" description="Helical" evidence="7">
    <location>
        <begin position="128"/>
        <end position="145"/>
    </location>
</feature>
<evidence type="ECO:0000256" key="6">
    <source>
        <dbReference type="ARBA" id="ARBA00023136"/>
    </source>
</evidence>
<dbReference type="CDD" id="cd06186">
    <property type="entry name" value="NOX_Duox_like_FAD_NADP"/>
    <property type="match status" value="1"/>
</dbReference>
<dbReference type="InterPro" id="IPR050369">
    <property type="entry name" value="RBOH/FRE"/>
</dbReference>
<keyword evidence="5" id="KW-0406">Ion transport</keyword>
<evidence type="ECO:0000256" key="7">
    <source>
        <dbReference type="SAM" id="Phobius"/>
    </source>
</evidence>
<dbReference type="SUPFAM" id="SSF52343">
    <property type="entry name" value="Ferredoxin reductase-like, C-terminal NADP-linked domain"/>
    <property type="match status" value="1"/>
</dbReference>
<organism evidence="9 10">
    <name type="scientific">Umbelopsis ramanniana AG</name>
    <dbReference type="NCBI Taxonomy" id="1314678"/>
    <lineage>
        <taxon>Eukaryota</taxon>
        <taxon>Fungi</taxon>
        <taxon>Fungi incertae sedis</taxon>
        <taxon>Mucoromycota</taxon>
        <taxon>Mucoromycotina</taxon>
        <taxon>Umbelopsidomycetes</taxon>
        <taxon>Umbelopsidales</taxon>
        <taxon>Umbelopsidaceae</taxon>
        <taxon>Umbelopsis</taxon>
    </lineage>
</organism>
<keyword evidence="10" id="KW-1185">Reference proteome</keyword>
<dbReference type="GeneID" id="75916691"/>
<dbReference type="EMBL" id="MU620950">
    <property type="protein sequence ID" value="KAI8576759.1"/>
    <property type="molecule type" value="Genomic_DNA"/>
</dbReference>
<dbReference type="PANTHER" id="PTHR11972:SF69">
    <property type="entry name" value="FERRIC REDUCTION OXIDASE 6-RELATED"/>
    <property type="match status" value="1"/>
</dbReference>
<comment type="caution">
    <text evidence="9">The sequence shown here is derived from an EMBL/GenBank/DDBJ whole genome shotgun (WGS) entry which is preliminary data.</text>
</comment>
<evidence type="ECO:0000256" key="4">
    <source>
        <dbReference type="ARBA" id="ARBA00023002"/>
    </source>
</evidence>
<dbReference type="PRINTS" id="PR00466">
    <property type="entry name" value="GP91PHOX"/>
</dbReference>
<sequence length="601" mass="68172">MAEDLISNFRATSNFHQAGYTYALIMWGLFLVYCILYQVGRCRTYWSRYKALKTGLPQPYHPGFVARALHKLEYTIRLPVVGDYMAVKHLSILSFILVLNTITILFAPFTFGDDGYMLPAVSQMDRRAAYVACVNFSLVIIFGSRNTIITKMSGISFEQLIPYHRWLAKLGFAEMITHIVWRIMVEAQRSGTAKAALFADIEQGTGTIATLGYLILYVTSLGYIRRNYFEVFYYSHIVGIIVSVAASMWHEVGIMLYFVPPLALWLGDRAIRSYNSWYQATSVLEIDGSTDTITRVVFEKDHAKSSYRPGQYVFVAFSGGVNGYGRFKRLFTWANWHPMTISEIHHNSRHRKQEIVEVQDNLDYSVEEKKDMSVSSSSSSTAVQYEDVGYRQVPTPQSDHSLVGSLHIKTLGNYTTRLRDIANKGSHSIKLRVDGPFGSPLDFADQPVFVAISTGVGVTPSMAFIKDLVERRSQGLATVETNTIYFIWSVASEEHTRAFLPLLAECAQMAENSVQSLSFFVEINITREQQPGQLDMLRRLSTQHKWQLVYQRINPQDIIQRISTSHPHVCMHTCGSLEFMTAVKNAGVKQGWSVHDEAFEF</sequence>
<dbReference type="Pfam" id="PF01794">
    <property type="entry name" value="Ferric_reduct"/>
    <property type="match status" value="1"/>
</dbReference>
<reference evidence="9" key="2">
    <citation type="journal article" date="2022" name="Proc. Natl. Acad. Sci. U.S.A.">
        <title>Diploid-dominant life cycles characterize the early evolution of Fungi.</title>
        <authorList>
            <person name="Amses K.R."/>
            <person name="Simmons D.R."/>
            <person name="Longcore J.E."/>
            <person name="Mondo S.J."/>
            <person name="Seto K."/>
            <person name="Jeronimo G.H."/>
            <person name="Bonds A.E."/>
            <person name="Quandt C.A."/>
            <person name="Davis W.J."/>
            <person name="Chang Y."/>
            <person name="Federici B.A."/>
            <person name="Kuo A."/>
            <person name="LaButti K."/>
            <person name="Pangilinan J."/>
            <person name="Andreopoulos W."/>
            <person name="Tritt A."/>
            <person name="Riley R."/>
            <person name="Hundley H."/>
            <person name="Johnson J."/>
            <person name="Lipzen A."/>
            <person name="Barry K."/>
            <person name="Lang B.F."/>
            <person name="Cuomo C.A."/>
            <person name="Buchler N.E."/>
            <person name="Grigoriev I.V."/>
            <person name="Spatafora J.W."/>
            <person name="Stajich J.E."/>
            <person name="James T.Y."/>
        </authorList>
    </citation>
    <scope>NUCLEOTIDE SEQUENCE</scope>
    <source>
        <strain evidence="9">AG</strain>
    </source>
</reference>
<keyword evidence="6 7" id="KW-0472">Membrane</keyword>
<feature type="transmembrane region" description="Helical" evidence="7">
    <location>
        <begin position="231"/>
        <end position="249"/>
    </location>
</feature>
<gene>
    <name evidence="9" type="ORF">K450DRAFT_255456</name>
</gene>
<dbReference type="SFLD" id="SFLDS00052">
    <property type="entry name" value="Ferric_Reductase_Domain"/>
    <property type="match status" value="1"/>
</dbReference>
<evidence type="ECO:0000256" key="2">
    <source>
        <dbReference type="ARBA" id="ARBA00022692"/>
    </source>
</evidence>
<evidence type="ECO:0000313" key="9">
    <source>
        <dbReference type="EMBL" id="KAI8576759.1"/>
    </source>
</evidence>
<name>A0AAD5E4T1_UMBRA</name>
<evidence type="ECO:0000256" key="1">
    <source>
        <dbReference type="ARBA" id="ARBA00004141"/>
    </source>
</evidence>
<dbReference type="InterPro" id="IPR013121">
    <property type="entry name" value="Fe_red_NAD-bd_6"/>
</dbReference>
<evidence type="ECO:0000256" key="5">
    <source>
        <dbReference type="ARBA" id="ARBA00023065"/>
    </source>
</evidence>
<keyword evidence="4" id="KW-0560">Oxidoreductase</keyword>
<evidence type="ECO:0000256" key="3">
    <source>
        <dbReference type="ARBA" id="ARBA00022989"/>
    </source>
</evidence>
<keyword evidence="3 7" id="KW-1133">Transmembrane helix</keyword>
<dbReference type="GO" id="GO:0016175">
    <property type="term" value="F:superoxide-generating NAD(P)H oxidase activity"/>
    <property type="evidence" value="ECO:0007669"/>
    <property type="project" value="TreeGrafter"/>
</dbReference>
<proteinExistence type="predicted"/>
<accession>A0AAD5E4T1</accession>
<dbReference type="PROSITE" id="PS51384">
    <property type="entry name" value="FAD_FR"/>
    <property type="match status" value="1"/>
</dbReference>
<comment type="subcellular location">
    <subcellularLocation>
        <location evidence="1">Membrane</location>
        <topology evidence="1">Multi-pass membrane protein</topology>
    </subcellularLocation>
</comment>
<dbReference type="RefSeq" id="XP_051441763.1">
    <property type="nucleotide sequence ID" value="XM_051591348.1"/>
</dbReference>
<dbReference type="AlphaFoldDB" id="A0AAD5E4T1"/>
<feature type="transmembrane region" description="Helical" evidence="7">
    <location>
        <begin position="204"/>
        <end position="224"/>
    </location>
</feature>
<dbReference type="InterPro" id="IPR017938">
    <property type="entry name" value="Riboflavin_synthase-like_b-brl"/>
</dbReference>
<dbReference type="InterPro" id="IPR013130">
    <property type="entry name" value="Fe3_Rdtase_TM_dom"/>
</dbReference>
<feature type="transmembrane region" description="Helical" evidence="7">
    <location>
        <begin position="166"/>
        <end position="184"/>
    </location>
</feature>
<keyword evidence="2 7" id="KW-0812">Transmembrane</keyword>
<keyword evidence="5" id="KW-0813">Transport</keyword>
<reference evidence="9" key="1">
    <citation type="submission" date="2021-06" db="EMBL/GenBank/DDBJ databases">
        <authorList>
            <consortium name="DOE Joint Genome Institute"/>
            <person name="Mondo S.J."/>
            <person name="Amses K.R."/>
            <person name="Simmons D.R."/>
            <person name="Longcore J.E."/>
            <person name="Seto K."/>
            <person name="Alves G.H."/>
            <person name="Bonds A.E."/>
            <person name="Quandt C.A."/>
            <person name="Davis W.J."/>
            <person name="Chang Y."/>
            <person name="Letcher P.M."/>
            <person name="Powell M.J."/>
            <person name="Kuo A."/>
            <person name="Labutti K."/>
            <person name="Pangilinan J."/>
            <person name="Andreopoulos W."/>
            <person name="Tritt A."/>
            <person name="Riley R."/>
            <person name="Hundley H."/>
            <person name="Johnson J."/>
            <person name="Lipzen A."/>
            <person name="Barry K."/>
            <person name="Berbee M.L."/>
            <person name="Buchler N.E."/>
            <person name="Grigoriev I.V."/>
            <person name="Spatafora J.W."/>
            <person name="Stajich J.E."/>
            <person name="James T.Y."/>
        </authorList>
    </citation>
    <scope>NUCLEOTIDE SEQUENCE</scope>
    <source>
        <strain evidence="9">AG</strain>
    </source>
</reference>
<dbReference type="SFLD" id="SFLDG01168">
    <property type="entry name" value="Ferric_reductase_subgroup_(FRE"/>
    <property type="match status" value="1"/>
</dbReference>
<dbReference type="InterPro" id="IPR017927">
    <property type="entry name" value="FAD-bd_FR_type"/>
</dbReference>
<protein>
    <recommendedName>
        <fullName evidence="8">FAD-binding FR-type domain-containing protein</fullName>
    </recommendedName>
</protein>
<dbReference type="GO" id="GO:0006811">
    <property type="term" value="P:monoatomic ion transport"/>
    <property type="evidence" value="ECO:0007669"/>
    <property type="project" value="UniProtKB-KW"/>
</dbReference>
<dbReference type="SUPFAM" id="SSF63380">
    <property type="entry name" value="Riboflavin synthase domain-like"/>
    <property type="match status" value="1"/>
</dbReference>
<dbReference type="Proteomes" id="UP001206595">
    <property type="component" value="Unassembled WGS sequence"/>
</dbReference>
<dbReference type="PANTHER" id="PTHR11972">
    <property type="entry name" value="NADPH OXIDASE"/>
    <property type="match status" value="1"/>
</dbReference>
<dbReference type="InterPro" id="IPR000778">
    <property type="entry name" value="Cyt_b245_heavy_chain"/>
</dbReference>
<feature type="domain" description="FAD-binding FR-type" evidence="8">
    <location>
        <begin position="275"/>
        <end position="443"/>
    </location>
</feature>
<evidence type="ECO:0000313" key="10">
    <source>
        <dbReference type="Proteomes" id="UP001206595"/>
    </source>
</evidence>
<dbReference type="InterPro" id="IPR039261">
    <property type="entry name" value="FNR_nucleotide-bd"/>
</dbReference>
<dbReference type="Pfam" id="PF08030">
    <property type="entry name" value="NAD_binding_6"/>
    <property type="match status" value="1"/>
</dbReference>
<dbReference type="GO" id="GO:0005886">
    <property type="term" value="C:plasma membrane"/>
    <property type="evidence" value="ECO:0007669"/>
    <property type="project" value="TreeGrafter"/>
</dbReference>
<feature type="transmembrane region" description="Helical" evidence="7">
    <location>
        <begin position="20"/>
        <end position="40"/>
    </location>
</feature>